<sequence length="323" mass="37637">MLFNTEYFNVFITQSVQLNKDISMEDVNPSSFYFSIDRPFGIYAYDYFTQVYTYLTGKDPNEFQFIEGVTPLSSLPEVLIGCVTYLSLIFGGQLLLANAPVIKAKSLFQVHNFLLTVSSAGLLALFVEQLFPIYWRHGIFYAVCNRDAWTQRLEFLYYLNYLVKWWELIDTIFLVLKKKNLEFLHVYHHSMTMALCYSQLRGRTSVSWVPITLNLIVHVFMYYYYFRTAGGARIWWKKYLTTLQIVQFIIDLVFVYFCSYTYFTSTYWPWIPNFGSCAGEESAAIFGCSLLSSYLLLFIGFYKKTYNAKGAAPPKNKSSTKAE</sequence>
<protein>
    <recommendedName>
        <fullName evidence="12">Elongation of fatty acids protein</fullName>
        <ecNumber evidence="12">2.3.1.-</ecNumber>
    </recommendedName>
</protein>
<feature type="transmembrane region" description="Helical" evidence="12">
    <location>
        <begin position="245"/>
        <end position="263"/>
    </location>
</feature>
<keyword evidence="8 12" id="KW-0443">Lipid metabolism</keyword>
<evidence type="ECO:0000313" key="14">
    <source>
        <dbReference type="Proteomes" id="UP000789342"/>
    </source>
</evidence>
<dbReference type="PROSITE" id="PS01188">
    <property type="entry name" value="ELO"/>
    <property type="match status" value="1"/>
</dbReference>
<comment type="subcellular location">
    <subcellularLocation>
        <location evidence="1">Membrane</location>
        <topology evidence="1">Multi-pass membrane protein</topology>
    </subcellularLocation>
</comment>
<feature type="transmembrane region" description="Helical" evidence="12">
    <location>
        <begin position="78"/>
        <end position="101"/>
    </location>
</feature>
<evidence type="ECO:0000256" key="3">
    <source>
        <dbReference type="ARBA" id="ARBA00022516"/>
    </source>
</evidence>
<keyword evidence="3 12" id="KW-0444">Lipid biosynthesis</keyword>
<evidence type="ECO:0000313" key="13">
    <source>
        <dbReference type="EMBL" id="CAG8707926.1"/>
    </source>
</evidence>
<evidence type="ECO:0000256" key="8">
    <source>
        <dbReference type="ARBA" id="ARBA00023098"/>
    </source>
</evidence>
<dbReference type="InterPro" id="IPR002076">
    <property type="entry name" value="ELO_fam"/>
</dbReference>
<dbReference type="EC" id="2.3.1.-" evidence="12"/>
<dbReference type="GO" id="GO:0019367">
    <property type="term" value="P:fatty acid elongation, saturated fatty acid"/>
    <property type="evidence" value="ECO:0007669"/>
    <property type="project" value="TreeGrafter"/>
</dbReference>
<evidence type="ECO:0000256" key="9">
    <source>
        <dbReference type="ARBA" id="ARBA00023136"/>
    </source>
</evidence>
<evidence type="ECO:0000256" key="10">
    <source>
        <dbReference type="ARBA" id="ARBA00023160"/>
    </source>
</evidence>
<accession>A0A9N9N6P7</accession>
<reference evidence="13" key="1">
    <citation type="submission" date="2021-06" db="EMBL/GenBank/DDBJ databases">
        <authorList>
            <person name="Kallberg Y."/>
            <person name="Tangrot J."/>
            <person name="Rosling A."/>
        </authorList>
    </citation>
    <scope>NUCLEOTIDE SEQUENCE</scope>
    <source>
        <strain evidence="13">CL551</strain>
    </source>
</reference>
<dbReference type="OrthoDB" id="434092at2759"/>
<dbReference type="GO" id="GO:0009922">
    <property type="term" value="F:fatty acid elongase activity"/>
    <property type="evidence" value="ECO:0007669"/>
    <property type="project" value="UniProtKB-EC"/>
</dbReference>
<dbReference type="GO" id="GO:0034626">
    <property type="term" value="P:fatty acid elongation, polyunsaturated fatty acid"/>
    <property type="evidence" value="ECO:0007669"/>
    <property type="project" value="TreeGrafter"/>
</dbReference>
<comment type="catalytic activity">
    <reaction evidence="12">
        <text>an acyl-CoA + malonyl-CoA + H(+) = a 3-oxoacyl-CoA + CO2 + CoA</text>
        <dbReference type="Rhea" id="RHEA:50252"/>
        <dbReference type="ChEBI" id="CHEBI:15378"/>
        <dbReference type="ChEBI" id="CHEBI:16526"/>
        <dbReference type="ChEBI" id="CHEBI:57287"/>
        <dbReference type="ChEBI" id="CHEBI:57384"/>
        <dbReference type="ChEBI" id="CHEBI:58342"/>
        <dbReference type="ChEBI" id="CHEBI:90726"/>
    </reaction>
    <physiologicalReaction direction="left-to-right" evidence="12">
        <dbReference type="Rhea" id="RHEA:50253"/>
    </physiologicalReaction>
</comment>
<dbReference type="PANTHER" id="PTHR11157:SF134">
    <property type="entry name" value="ELONGATION OF FATTY ACIDS PROTEIN 1-RELATED"/>
    <property type="match status" value="1"/>
</dbReference>
<comment type="catalytic activity">
    <reaction evidence="11">
        <text>a very-long-chain acyl-CoA + malonyl-CoA + H(+) = a very-long-chain 3-oxoacyl-CoA + CO2 + CoA</text>
        <dbReference type="Rhea" id="RHEA:32727"/>
        <dbReference type="ChEBI" id="CHEBI:15378"/>
        <dbReference type="ChEBI" id="CHEBI:16526"/>
        <dbReference type="ChEBI" id="CHEBI:57287"/>
        <dbReference type="ChEBI" id="CHEBI:57384"/>
        <dbReference type="ChEBI" id="CHEBI:90725"/>
        <dbReference type="ChEBI" id="CHEBI:90736"/>
        <dbReference type="EC" id="2.3.1.199"/>
    </reaction>
</comment>
<evidence type="ECO:0000256" key="1">
    <source>
        <dbReference type="ARBA" id="ARBA00004141"/>
    </source>
</evidence>
<evidence type="ECO:0000256" key="5">
    <source>
        <dbReference type="ARBA" id="ARBA00022692"/>
    </source>
</evidence>
<keyword evidence="6 12" id="KW-0276">Fatty acid metabolism</keyword>
<dbReference type="InterPro" id="IPR030457">
    <property type="entry name" value="ELO_CS"/>
</dbReference>
<dbReference type="Pfam" id="PF01151">
    <property type="entry name" value="ELO"/>
    <property type="match status" value="1"/>
</dbReference>
<evidence type="ECO:0000256" key="7">
    <source>
        <dbReference type="ARBA" id="ARBA00022989"/>
    </source>
</evidence>
<keyword evidence="5 12" id="KW-0812">Transmembrane</keyword>
<keyword evidence="10 12" id="KW-0275">Fatty acid biosynthesis</keyword>
<feature type="transmembrane region" description="Helical" evidence="12">
    <location>
        <begin position="113"/>
        <end position="135"/>
    </location>
</feature>
<proteinExistence type="inferred from homology"/>
<keyword evidence="9 12" id="KW-0472">Membrane</keyword>
<name>A0A9N9N6P7_9GLOM</name>
<evidence type="ECO:0000256" key="12">
    <source>
        <dbReference type="RuleBase" id="RU361115"/>
    </source>
</evidence>
<dbReference type="GO" id="GO:0030148">
    <property type="term" value="P:sphingolipid biosynthetic process"/>
    <property type="evidence" value="ECO:0007669"/>
    <property type="project" value="TreeGrafter"/>
</dbReference>
<comment type="caution">
    <text evidence="13">The sequence shown here is derived from an EMBL/GenBank/DDBJ whole genome shotgun (WGS) entry which is preliminary data.</text>
</comment>
<dbReference type="Proteomes" id="UP000789342">
    <property type="component" value="Unassembled WGS sequence"/>
</dbReference>
<feature type="transmembrane region" description="Helical" evidence="12">
    <location>
        <begin position="206"/>
        <end position="225"/>
    </location>
</feature>
<keyword evidence="7 12" id="KW-1133">Transmembrane helix</keyword>
<feature type="transmembrane region" description="Helical" evidence="12">
    <location>
        <begin position="283"/>
        <end position="302"/>
    </location>
</feature>
<dbReference type="GO" id="GO:0034625">
    <property type="term" value="P:fatty acid elongation, monounsaturated fatty acid"/>
    <property type="evidence" value="ECO:0007669"/>
    <property type="project" value="TreeGrafter"/>
</dbReference>
<dbReference type="AlphaFoldDB" id="A0A9N9N6P7"/>
<evidence type="ECO:0000256" key="2">
    <source>
        <dbReference type="ARBA" id="ARBA00007263"/>
    </source>
</evidence>
<keyword evidence="14" id="KW-1185">Reference proteome</keyword>
<dbReference type="PANTHER" id="PTHR11157">
    <property type="entry name" value="FATTY ACID ACYL TRANSFERASE-RELATED"/>
    <property type="match status" value="1"/>
</dbReference>
<evidence type="ECO:0000256" key="11">
    <source>
        <dbReference type="ARBA" id="ARBA00047375"/>
    </source>
</evidence>
<comment type="similarity">
    <text evidence="2 12">Belongs to the ELO family.</text>
</comment>
<evidence type="ECO:0000256" key="6">
    <source>
        <dbReference type="ARBA" id="ARBA00022832"/>
    </source>
</evidence>
<keyword evidence="4 12" id="KW-0808">Transferase</keyword>
<organism evidence="13 14">
    <name type="scientific">Acaulospora morrowiae</name>
    <dbReference type="NCBI Taxonomy" id="94023"/>
    <lineage>
        <taxon>Eukaryota</taxon>
        <taxon>Fungi</taxon>
        <taxon>Fungi incertae sedis</taxon>
        <taxon>Mucoromycota</taxon>
        <taxon>Glomeromycotina</taxon>
        <taxon>Glomeromycetes</taxon>
        <taxon>Diversisporales</taxon>
        <taxon>Acaulosporaceae</taxon>
        <taxon>Acaulospora</taxon>
    </lineage>
</organism>
<dbReference type="GO" id="GO:0005789">
    <property type="term" value="C:endoplasmic reticulum membrane"/>
    <property type="evidence" value="ECO:0007669"/>
    <property type="project" value="TreeGrafter"/>
</dbReference>
<dbReference type="GO" id="GO:0042761">
    <property type="term" value="P:very long-chain fatty acid biosynthetic process"/>
    <property type="evidence" value="ECO:0007669"/>
    <property type="project" value="TreeGrafter"/>
</dbReference>
<dbReference type="EMBL" id="CAJVPV010018608">
    <property type="protein sequence ID" value="CAG8707926.1"/>
    <property type="molecule type" value="Genomic_DNA"/>
</dbReference>
<gene>
    <name evidence="13" type="ORF">AMORRO_LOCUS12529</name>
</gene>
<evidence type="ECO:0000256" key="4">
    <source>
        <dbReference type="ARBA" id="ARBA00022679"/>
    </source>
</evidence>